<accession>A0ABU5L861</accession>
<keyword evidence="1" id="KW-0282">Flagellum</keyword>
<evidence type="ECO:0000313" key="2">
    <source>
        <dbReference type="Proteomes" id="UP001293791"/>
    </source>
</evidence>
<dbReference type="InterPro" id="IPR001712">
    <property type="entry name" value="T3SS_FHIPEP"/>
</dbReference>
<keyword evidence="1" id="KW-0966">Cell projection</keyword>
<dbReference type="InterPro" id="IPR042193">
    <property type="entry name" value="FHIPEP_3"/>
</dbReference>
<evidence type="ECO:0000313" key="1">
    <source>
        <dbReference type="EMBL" id="MDZ5762316.1"/>
    </source>
</evidence>
<comment type="caution">
    <text evidence="1">The sequence shown here is derived from an EMBL/GenBank/DDBJ whole genome shotgun (WGS) entry which is preliminary data.</text>
</comment>
<protein>
    <submittedName>
        <fullName evidence="1">Flagellar biosynthesis protein FlhA C-terminal domain protein</fullName>
    </submittedName>
</protein>
<keyword evidence="1" id="KW-0969">Cilium</keyword>
<dbReference type="EMBL" id="JARGYT010000036">
    <property type="protein sequence ID" value="MDZ5762316.1"/>
    <property type="molecule type" value="Genomic_DNA"/>
</dbReference>
<sequence length="173" mass="19621">MASEIIPSKISVIVFQRILQVLLSESISIRDISGILEGIAEFVDITTNIRRLTEQVRLRLAKQICHANTSEKGYIPIVMLSKSWEQEFSDFIHGKDEDSYQLVIPPSKLQSFASDFNKIVDRFAFEGESVVLLTSAKVRPFIRSVVERIRPSVSVMSQNEIHTKAKIRILGDM</sequence>
<keyword evidence="2" id="KW-1185">Reference proteome</keyword>
<dbReference type="PANTHER" id="PTHR30161:SF1">
    <property type="entry name" value="FLAGELLAR BIOSYNTHESIS PROTEIN FLHA-RELATED"/>
    <property type="match status" value="1"/>
</dbReference>
<proteinExistence type="predicted"/>
<organism evidence="1 2">
    <name type="scientific">Candidatus Cyrtobacter comes</name>
    <dbReference type="NCBI Taxonomy" id="675776"/>
    <lineage>
        <taxon>Bacteria</taxon>
        <taxon>Pseudomonadati</taxon>
        <taxon>Pseudomonadota</taxon>
        <taxon>Alphaproteobacteria</taxon>
        <taxon>Rickettsiales</taxon>
        <taxon>Candidatus Midichloriaceae</taxon>
        <taxon>Candidatus Cyrtobacter</taxon>
    </lineage>
</organism>
<dbReference type="Gene3D" id="1.10.8.540">
    <property type="entry name" value="FHIPEP family, domain 3"/>
    <property type="match status" value="1"/>
</dbReference>
<reference evidence="1 2" key="1">
    <citation type="submission" date="2023-02" db="EMBL/GenBank/DDBJ databases">
        <title>Host association and intracellularity evolved multiple times independently in the Rickettsiales.</title>
        <authorList>
            <person name="Castelli M."/>
            <person name="Nardi T."/>
            <person name="Gammuto L."/>
            <person name="Bellinzona G."/>
            <person name="Sabaneyeva E."/>
            <person name="Potekhin A."/>
            <person name="Serra V."/>
            <person name="Petroni G."/>
            <person name="Sassera D."/>
        </authorList>
    </citation>
    <scope>NUCLEOTIDE SEQUENCE [LARGE SCALE GENOMIC DNA]</scope>
    <source>
        <strain evidence="1 2">BOD18</strain>
    </source>
</reference>
<dbReference type="Proteomes" id="UP001293791">
    <property type="component" value="Unassembled WGS sequence"/>
</dbReference>
<dbReference type="PANTHER" id="PTHR30161">
    <property type="entry name" value="FLAGELLAR EXPORT PROTEIN, MEMBRANE FLHA SUBUNIT-RELATED"/>
    <property type="match status" value="1"/>
</dbReference>
<gene>
    <name evidence="1" type="ORF">Cyrtocomes_00695</name>
</gene>
<dbReference type="Pfam" id="PF00771">
    <property type="entry name" value="FHIPEP"/>
    <property type="match status" value="1"/>
</dbReference>
<dbReference type="Gene3D" id="3.40.50.12790">
    <property type="entry name" value="FHIPEP family, domain 4"/>
    <property type="match status" value="1"/>
</dbReference>
<dbReference type="InterPro" id="IPR042196">
    <property type="entry name" value="FHIPEP_4"/>
</dbReference>
<name>A0ABU5L861_9RICK</name>